<keyword evidence="6" id="KW-0997">Cell inner membrane</keyword>
<evidence type="ECO:0000259" key="8">
    <source>
        <dbReference type="Pfam" id="PF01058"/>
    </source>
</evidence>
<dbReference type="GO" id="GO:0008137">
    <property type="term" value="F:NADH dehydrogenase (ubiquinone) activity"/>
    <property type="evidence" value="ECO:0007669"/>
    <property type="project" value="InterPro"/>
</dbReference>
<dbReference type="FunFam" id="3.40.50.12280:FF:000002">
    <property type="entry name" value="NADH-quinone oxidoreductase subunit B"/>
    <property type="match status" value="1"/>
</dbReference>
<dbReference type="SUPFAM" id="SSF56770">
    <property type="entry name" value="HydA/Nqo6-like"/>
    <property type="match status" value="1"/>
</dbReference>
<dbReference type="AlphaFoldDB" id="D3P9P5"/>
<comment type="function">
    <text evidence="6">NDH-1 shuttles electrons from NADH, via FMN and iron-sulfur (Fe-S) centers, to quinones in the respiratory chain. The immediate electron acceptor for the enzyme in this species is believed to be ubiquinone. Couples the redox reaction to proton translocation (for every two electrons transferred, four hydrogen ions are translocated across the cytoplasmic membrane), and thus conserves the redox energy in a proton gradient.</text>
</comment>
<protein>
    <recommendedName>
        <fullName evidence="6">NADH-quinone oxidoreductase subunit B</fullName>
        <ecNumber evidence="6">7.1.1.-</ecNumber>
    </recommendedName>
    <alternativeName>
        <fullName evidence="6">NADH dehydrogenase I subunit B</fullName>
    </alternativeName>
    <alternativeName>
        <fullName evidence="6">NDH-1 subunit B</fullName>
    </alternativeName>
</protein>
<dbReference type="InterPro" id="IPR006137">
    <property type="entry name" value="NADH_UbQ_OxRdtase-like_20kDa"/>
</dbReference>
<comment type="cofactor">
    <cofactor evidence="6">
        <name>[4Fe-4S] cluster</name>
        <dbReference type="ChEBI" id="CHEBI:49883"/>
    </cofactor>
    <text evidence="6">Binds 1 [4Fe-4S] cluster.</text>
</comment>
<dbReference type="EC" id="7.1.1.-" evidence="6"/>
<sequence>MGLIEHKFSDNIITATIDGVINWARKSSIWPVTFGLACCAIEMMAAGASKYDLDRLGVIFRATPRQADLMIVAGTVTRKMAPVVRKVYDQMPEPKWVIAMGSCATSGGIFNTYSTVQGVDEIVPVDFYIPGCPPRPEALLDAIVALQEKIKHDKILRK</sequence>
<feature type="domain" description="NADH:ubiquinone oxidoreductase-like 20kDa subunit" evidence="8">
    <location>
        <begin position="38"/>
        <end position="146"/>
    </location>
</feature>
<keyword evidence="6 7" id="KW-0479">Metal-binding</keyword>
<keyword evidence="6 7" id="KW-0408">Iron</keyword>
<dbReference type="NCBIfam" id="TIGR01957">
    <property type="entry name" value="nuoB_fam"/>
    <property type="match status" value="1"/>
</dbReference>
<keyword evidence="6" id="KW-1003">Cell membrane</keyword>
<evidence type="ECO:0000256" key="7">
    <source>
        <dbReference type="RuleBase" id="RU004464"/>
    </source>
</evidence>
<comment type="catalytic activity">
    <reaction evidence="6">
        <text>a quinone + NADH + 5 H(+)(in) = a quinol + NAD(+) + 4 H(+)(out)</text>
        <dbReference type="Rhea" id="RHEA:57888"/>
        <dbReference type="ChEBI" id="CHEBI:15378"/>
        <dbReference type="ChEBI" id="CHEBI:24646"/>
        <dbReference type="ChEBI" id="CHEBI:57540"/>
        <dbReference type="ChEBI" id="CHEBI:57945"/>
        <dbReference type="ChEBI" id="CHEBI:132124"/>
    </reaction>
</comment>
<dbReference type="EMBL" id="AP011529">
    <property type="protein sequence ID" value="BAI81435.1"/>
    <property type="molecule type" value="Genomic_DNA"/>
</dbReference>
<evidence type="ECO:0000256" key="3">
    <source>
        <dbReference type="ARBA" id="ARBA00022719"/>
    </source>
</evidence>
<gene>
    <name evidence="6 9" type="primary">nuoB</name>
    <name evidence="9" type="ordered locus">DEFDS_1984</name>
</gene>
<dbReference type="HOGENOM" id="CLU_055737_7_3_0"/>
<dbReference type="GO" id="GO:0015990">
    <property type="term" value="P:electron transport coupled proton transport"/>
    <property type="evidence" value="ECO:0007669"/>
    <property type="project" value="TreeGrafter"/>
</dbReference>
<evidence type="ECO:0000256" key="2">
    <source>
        <dbReference type="ARBA" id="ARBA00022448"/>
    </source>
</evidence>
<dbReference type="GO" id="GO:0045271">
    <property type="term" value="C:respiratory chain complex I"/>
    <property type="evidence" value="ECO:0007669"/>
    <property type="project" value="TreeGrafter"/>
</dbReference>
<comment type="subunit">
    <text evidence="6">NDH-1 is composed of 14 different subunits. Subunits NuoB, C, D, E, F, and G constitute the peripheral sector of the complex.</text>
</comment>
<reference evidence="9 10" key="1">
    <citation type="journal article" date="2010" name="DNA Res.">
        <title>Bacterial lifestyle in a deep-sea hydrothermal vent chimney revealed by the genome sequence of the thermophilic bacterium Deferribacter desulfuricans SSM1.</title>
        <authorList>
            <person name="Takaki Y."/>
            <person name="Shimamura S."/>
            <person name="Nakagawa S."/>
            <person name="Fukuhara Y."/>
            <person name="Horikawa H."/>
            <person name="Ankai A."/>
            <person name="Harada T."/>
            <person name="Hosoyama A."/>
            <person name="Oguchi A."/>
            <person name="Fukui S."/>
            <person name="Fujita N."/>
            <person name="Takami H."/>
            <person name="Takai K."/>
        </authorList>
    </citation>
    <scope>NUCLEOTIDE SEQUENCE [LARGE SCALE GENOMIC DNA]</scope>
    <source>
        <strain evidence="10">DSM 14783 / JCM 11476 / NBRC 101012 / SSM1</strain>
    </source>
</reference>
<keyword evidence="4 6" id="KW-1278">Translocase</keyword>
<dbReference type="RefSeq" id="WP_013008680.1">
    <property type="nucleotide sequence ID" value="NC_013939.1"/>
</dbReference>
<evidence type="ECO:0000256" key="6">
    <source>
        <dbReference type="HAMAP-Rule" id="MF_01356"/>
    </source>
</evidence>
<dbReference type="eggNOG" id="COG0377">
    <property type="taxonomic scope" value="Bacteria"/>
</dbReference>
<dbReference type="GO" id="GO:0048038">
    <property type="term" value="F:quinone binding"/>
    <property type="evidence" value="ECO:0007669"/>
    <property type="project" value="UniProtKB-KW"/>
</dbReference>
<evidence type="ECO:0000256" key="4">
    <source>
        <dbReference type="ARBA" id="ARBA00022967"/>
    </source>
</evidence>
<dbReference type="HAMAP" id="MF_01356">
    <property type="entry name" value="NDH1_NuoB"/>
    <property type="match status" value="1"/>
</dbReference>
<feature type="binding site" evidence="6">
    <location>
        <position position="132"/>
    </location>
    <ligand>
        <name>[4Fe-4S] cluster</name>
        <dbReference type="ChEBI" id="CHEBI:49883"/>
    </ligand>
</feature>
<dbReference type="PANTHER" id="PTHR11995">
    <property type="entry name" value="NADH DEHYDROGENASE"/>
    <property type="match status" value="1"/>
</dbReference>
<evidence type="ECO:0000313" key="10">
    <source>
        <dbReference type="Proteomes" id="UP000001520"/>
    </source>
</evidence>
<evidence type="ECO:0000313" key="9">
    <source>
        <dbReference type="EMBL" id="BAI81435.1"/>
    </source>
</evidence>
<keyword evidence="9" id="KW-0560">Oxidoreductase</keyword>
<dbReference type="OrthoDB" id="9786737at2"/>
<dbReference type="GO" id="GO:0009060">
    <property type="term" value="P:aerobic respiration"/>
    <property type="evidence" value="ECO:0007669"/>
    <property type="project" value="TreeGrafter"/>
</dbReference>
<dbReference type="GO" id="GO:0051539">
    <property type="term" value="F:4 iron, 4 sulfur cluster binding"/>
    <property type="evidence" value="ECO:0007669"/>
    <property type="project" value="UniProtKB-KW"/>
</dbReference>
<feature type="binding site" evidence="6">
    <location>
        <position position="103"/>
    </location>
    <ligand>
        <name>[4Fe-4S] cluster</name>
        <dbReference type="ChEBI" id="CHEBI:49883"/>
    </ligand>
</feature>
<keyword evidence="2 6" id="KW-0813">Transport</keyword>
<evidence type="ECO:0000256" key="5">
    <source>
        <dbReference type="ARBA" id="ARBA00023027"/>
    </source>
</evidence>
<dbReference type="GO" id="GO:0005886">
    <property type="term" value="C:plasma membrane"/>
    <property type="evidence" value="ECO:0007669"/>
    <property type="project" value="UniProtKB-SubCell"/>
</dbReference>
<dbReference type="GO" id="GO:0050136">
    <property type="term" value="F:NADH dehydrogenase (quinone) (non-electrogenic) activity"/>
    <property type="evidence" value="ECO:0007669"/>
    <property type="project" value="UniProtKB-UniRule"/>
</dbReference>
<keyword evidence="3 6" id="KW-0874">Quinone</keyword>
<comment type="similarity">
    <text evidence="1 6 7">Belongs to the complex I 20 kDa subunit family.</text>
</comment>
<keyword evidence="6" id="KW-0472">Membrane</keyword>
<name>D3P9P5_DEFDS</name>
<keyword evidence="10" id="KW-1185">Reference proteome</keyword>
<evidence type="ECO:0000256" key="1">
    <source>
        <dbReference type="ARBA" id="ARBA00009173"/>
    </source>
</evidence>
<keyword evidence="6" id="KW-0830">Ubiquinone</keyword>
<keyword evidence="6 7" id="KW-0004">4Fe-4S</keyword>
<proteinExistence type="inferred from homology"/>
<dbReference type="STRING" id="639282.DEFDS_1984"/>
<feature type="binding site" evidence="6">
    <location>
        <position position="38"/>
    </location>
    <ligand>
        <name>[4Fe-4S] cluster</name>
        <dbReference type="ChEBI" id="CHEBI:49883"/>
    </ligand>
</feature>
<dbReference type="PANTHER" id="PTHR11995:SF14">
    <property type="entry name" value="NADH DEHYDROGENASE [UBIQUINONE] IRON-SULFUR PROTEIN 7, MITOCHONDRIAL"/>
    <property type="match status" value="1"/>
</dbReference>
<feature type="binding site" evidence="6">
    <location>
        <position position="39"/>
    </location>
    <ligand>
        <name>[4Fe-4S] cluster</name>
        <dbReference type="ChEBI" id="CHEBI:49883"/>
    </ligand>
</feature>
<dbReference type="Pfam" id="PF01058">
    <property type="entry name" value="Oxidored_q6"/>
    <property type="match status" value="1"/>
</dbReference>
<dbReference type="NCBIfam" id="NF005012">
    <property type="entry name" value="PRK06411.1"/>
    <property type="match status" value="1"/>
</dbReference>
<dbReference type="Proteomes" id="UP000001520">
    <property type="component" value="Chromosome"/>
</dbReference>
<comment type="subcellular location">
    <subcellularLocation>
        <location evidence="6">Cell inner membrane</location>
        <topology evidence="6">Peripheral membrane protein</topology>
        <orientation evidence="6">Cytoplasmic side</orientation>
    </subcellularLocation>
</comment>
<dbReference type="KEGG" id="ddf:DEFDS_1984"/>
<keyword evidence="6 7" id="KW-0411">Iron-sulfur</keyword>
<dbReference type="GO" id="GO:0005506">
    <property type="term" value="F:iron ion binding"/>
    <property type="evidence" value="ECO:0007669"/>
    <property type="project" value="UniProtKB-UniRule"/>
</dbReference>
<accession>D3P9P5</accession>
<keyword evidence="5 6" id="KW-0520">NAD</keyword>
<organism evidence="9 10">
    <name type="scientific">Deferribacter desulfuricans (strain DSM 14783 / JCM 11476 / NBRC 101012 / SSM1)</name>
    <dbReference type="NCBI Taxonomy" id="639282"/>
    <lineage>
        <taxon>Bacteria</taxon>
        <taxon>Pseudomonadati</taxon>
        <taxon>Deferribacterota</taxon>
        <taxon>Deferribacteres</taxon>
        <taxon>Deferribacterales</taxon>
        <taxon>Deferribacteraceae</taxon>
        <taxon>Deferribacter</taxon>
    </lineage>
</organism>
<dbReference type="InterPro" id="IPR006138">
    <property type="entry name" value="NADH_UQ_OxRdtase_20Kd_su"/>
</dbReference>
<dbReference type="Gene3D" id="3.40.50.12280">
    <property type="match status" value="1"/>
</dbReference>